<evidence type="ECO:0000256" key="11">
    <source>
        <dbReference type="PROSITE-ProRule" id="PRU00446"/>
    </source>
</evidence>
<keyword evidence="6" id="KW-0677">Repeat</keyword>
<keyword evidence="9" id="KW-0325">Glycoprotein</keyword>
<evidence type="ECO:0000256" key="1">
    <source>
        <dbReference type="ARBA" id="ARBA00004236"/>
    </source>
</evidence>
<dbReference type="Pfam" id="PF02191">
    <property type="entry name" value="OLF"/>
    <property type="match status" value="1"/>
</dbReference>
<dbReference type="GO" id="GO:0005615">
    <property type="term" value="C:extracellular space"/>
    <property type="evidence" value="ECO:0007669"/>
    <property type="project" value="TreeGrafter"/>
</dbReference>
<feature type="transmembrane region" description="Helical" evidence="13">
    <location>
        <begin position="28"/>
        <end position="51"/>
    </location>
</feature>
<evidence type="ECO:0000256" key="10">
    <source>
        <dbReference type="ARBA" id="ARBA00023319"/>
    </source>
</evidence>
<feature type="compositionally biased region" description="Low complexity" evidence="12">
    <location>
        <begin position="249"/>
        <end position="258"/>
    </location>
</feature>
<evidence type="ECO:0000313" key="16">
    <source>
        <dbReference type="EMBL" id="KAF7989767.1"/>
    </source>
</evidence>
<evidence type="ECO:0000256" key="2">
    <source>
        <dbReference type="ARBA" id="ARBA00004613"/>
    </source>
</evidence>
<dbReference type="InterPro" id="IPR050605">
    <property type="entry name" value="Olfactomedin-like_domain"/>
</dbReference>
<dbReference type="InterPro" id="IPR003598">
    <property type="entry name" value="Ig_sub2"/>
</dbReference>
<accession>A0A834XQG2</accession>
<name>A0A834XQG2_APHGI</name>
<evidence type="ECO:0000256" key="5">
    <source>
        <dbReference type="ARBA" id="ARBA00022729"/>
    </source>
</evidence>
<comment type="caution">
    <text evidence="11">Lacks conserved residue(s) required for the propagation of feature annotation.</text>
</comment>
<evidence type="ECO:0000256" key="9">
    <source>
        <dbReference type="ARBA" id="ARBA00023180"/>
    </source>
</evidence>
<keyword evidence="10" id="KW-0393">Immunoglobulin domain</keyword>
<comment type="caution">
    <text evidence="16">The sequence shown here is derived from an EMBL/GenBank/DDBJ whole genome shotgun (WGS) entry which is preliminary data.</text>
</comment>
<evidence type="ECO:0000256" key="7">
    <source>
        <dbReference type="ARBA" id="ARBA00023136"/>
    </source>
</evidence>
<protein>
    <submittedName>
        <fullName evidence="16">Uncharacterized protein</fullName>
    </submittedName>
</protein>
<dbReference type="SUPFAM" id="SSF48726">
    <property type="entry name" value="Immunoglobulin"/>
    <property type="match status" value="2"/>
</dbReference>
<dbReference type="PROSITE" id="PS51132">
    <property type="entry name" value="OLF"/>
    <property type="match status" value="1"/>
</dbReference>
<dbReference type="FunFam" id="2.60.40.10:FF:000328">
    <property type="entry name" value="CLUMA_CG000981, isoform A"/>
    <property type="match status" value="1"/>
</dbReference>
<dbReference type="GO" id="GO:0005886">
    <property type="term" value="C:plasma membrane"/>
    <property type="evidence" value="ECO:0007669"/>
    <property type="project" value="UniProtKB-SubCell"/>
</dbReference>
<evidence type="ECO:0000259" key="15">
    <source>
        <dbReference type="PROSITE" id="PS51132"/>
    </source>
</evidence>
<feature type="domain" description="Ig-like" evidence="14">
    <location>
        <begin position="317"/>
        <end position="404"/>
    </location>
</feature>
<dbReference type="SMART" id="SM00408">
    <property type="entry name" value="IGc2"/>
    <property type="match status" value="2"/>
</dbReference>
<evidence type="ECO:0000313" key="17">
    <source>
        <dbReference type="Proteomes" id="UP000639338"/>
    </source>
</evidence>
<evidence type="ECO:0000259" key="14">
    <source>
        <dbReference type="PROSITE" id="PS50835"/>
    </source>
</evidence>
<evidence type="ECO:0000256" key="13">
    <source>
        <dbReference type="SAM" id="Phobius"/>
    </source>
</evidence>
<dbReference type="SMART" id="SM00284">
    <property type="entry name" value="OLF"/>
    <property type="match status" value="1"/>
</dbReference>
<dbReference type="PANTHER" id="PTHR23192">
    <property type="entry name" value="OLFACTOMEDIN-RELATED"/>
    <property type="match status" value="1"/>
</dbReference>
<dbReference type="Proteomes" id="UP000639338">
    <property type="component" value="Unassembled WGS sequence"/>
</dbReference>
<dbReference type="Pfam" id="PF01391">
    <property type="entry name" value="Collagen"/>
    <property type="match status" value="2"/>
</dbReference>
<dbReference type="SMART" id="SM00409">
    <property type="entry name" value="IG"/>
    <property type="match status" value="2"/>
</dbReference>
<evidence type="ECO:0000256" key="3">
    <source>
        <dbReference type="ARBA" id="ARBA00022475"/>
    </source>
</evidence>
<dbReference type="InterPro" id="IPR003112">
    <property type="entry name" value="Olfac-like_dom"/>
</dbReference>
<dbReference type="PROSITE" id="PS50835">
    <property type="entry name" value="IG_LIKE"/>
    <property type="match status" value="2"/>
</dbReference>
<dbReference type="InterPro" id="IPR013783">
    <property type="entry name" value="Ig-like_fold"/>
</dbReference>
<keyword evidence="5" id="KW-0732">Signal</keyword>
<comment type="subcellular location">
    <subcellularLocation>
        <location evidence="1">Cell membrane</location>
    </subcellularLocation>
    <subcellularLocation>
        <location evidence="2">Secreted</location>
    </subcellularLocation>
</comment>
<evidence type="ECO:0000256" key="6">
    <source>
        <dbReference type="ARBA" id="ARBA00022737"/>
    </source>
</evidence>
<dbReference type="Pfam" id="PF07679">
    <property type="entry name" value="I-set"/>
    <property type="match status" value="1"/>
</dbReference>
<dbReference type="InterPro" id="IPR007110">
    <property type="entry name" value="Ig-like_dom"/>
</dbReference>
<dbReference type="AlphaFoldDB" id="A0A834XQG2"/>
<dbReference type="PANTHER" id="PTHR23192:SF85">
    <property type="entry name" value="GLIOMEDIN"/>
    <property type="match status" value="1"/>
</dbReference>
<feature type="domain" description="Ig-like" evidence="14">
    <location>
        <begin position="413"/>
        <end position="496"/>
    </location>
</feature>
<keyword evidence="13" id="KW-0812">Transmembrane</keyword>
<reference evidence="16 17" key="1">
    <citation type="submission" date="2020-08" db="EMBL/GenBank/DDBJ databases">
        <title>Aphidius gifuensis genome sequencing and assembly.</title>
        <authorList>
            <person name="Du Z."/>
        </authorList>
    </citation>
    <scope>NUCLEOTIDE SEQUENCE [LARGE SCALE GENOMIC DNA]</scope>
    <source>
        <strain evidence="16">YNYX2018</strain>
        <tissue evidence="16">Adults</tissue>
    </source>
</reference>
<evidence type="ECO:0000256" key="8">
    <source>
        <dbReference type="ARBA" id="ARBA00023157"/>
    </source>
</evidence>
<feature type="region of interest" description="Disordered" evidence="12">
    <location>
        <begin position="173"/>
        <end position="304"/>
    </location>
</feature>
<keyword evidence="17" id="KW-1185">Reference proteome</keyword>
<evidence type="ECO:0000256" key="4">
    <source>
        <dbReference type="ARBA" id="ARBA00022525"/>
    </source>
</evidence>
<feature type="domain" description="Olfactomedin-like" evidence="15">
    <location>
        <begin position="564"/>
        <end position="844"/>
    </location>
</feature>
<dbReference type="Pfam" id="PF13927">
    <property type="entry name" value="Ig_3"/>
    <property type="match status" value="1"/>
</dbReference>
<keyword evidence="4" id="KW-0964">Secreted</keyword>
<sequence length="851" mass="93176">MMMNEKQMEKNINANSAKPKVTDTQTKLLIYLVFTQFILQFITFAYLYGYVGQLENKINKLDDRIIVDNHHISSIKVRQKRSNGLSLPGNNAVAEVFRSREEKQQSKESKRATSPPNDSDMTSAGAAPISGGSTGDSWVWLTADTRVPFDAMDSLCRKSAEYCPPGLPGIAGAPGVPGDRGLPGLTGPIGPPGPPGVTGSAGKQGVRGETGSPGLDGRDGIPGEPGLDGMPGRSGLDGLAGVDGKPGRDGTPGTPGRNGSDGKRGQKGAAGSIGPMGPPGPAGQRGSPGTPGQDGKHGIPGISAWNASGSNELLIPPSILGEGLPTPLITVREGSNVKLRCGASGTPPPVVQWSKTSGTAIPMGSWHVSSVIGQTMNITVVNREHMGDYICIADNGVPPQASYRFHFQVQFAPFIRVCHQIIKVQIGGTAILECDIEAFPEPLTWWERDDGRMLETTSKYRMEIYDKRDMYKFKMRLNITRINPQDYGSYHCGAKNIIDLTRGTLIVNDGVKKISMGSEGIGANHEIVYGISPPKKVDVDDICPPPQNCDSCPSIKCGYSGYDSCFDITPLVSNFNYTGLPPRQLEGILDAVGKPVFKGDMDDTHGCWMYDTLRSDGITDKLWITRSNNTSFIYEYNRKDDIKAGKGRAIKLPYPFKGNSHVVYNGSFFYNPEDRPTIYKLDLGLSQSNHNPLNNGTELELPNFIHHKNNYLYSFDHENTYVDFDVDENGMWIIYGLPLNYTAVMKVDTWQMKPQAAWNVSLNHHSFGEMFIACGILYAVHNVTSNPMEIKMALDLYKNSVLNVHLVFSNPYRKTTMIRYNPKMKELYTWDRGNLLAYPVKYHEGNNTSTN</sequence>
<feature type="compositionally biased region" description="Polar residues" evidence="12">
    <location>
        <begin position="112"/>
        <end position="122"/>
    </location>
</feature>
<keyword evidence="3" id="KW-1003">Cell membrane</keyword>
<evidence type="ECO:0000256" key="12">
    <source>
        <dbReference type="SAM" id="MobiDB-lite"/>
    </source>
</evidence>
<dbReference type="InterPro" id="IPR003599">
    <property type="entry name" value="Ig_sub"/>
</dbReference>
<keyword evidence="8" id="KW-1015">Disulfide bond</keyword>
<dbReference type="InterPro" id="IPR036179">
    <property type="entry name" value="Ig-like_dom_sf"/>
</dbReference>
<dbReference type="EMBL" id="JACMRX010000005">
    <property type="protein sequence ID" value="KAF7989767.1"/>
    <property type="molecule type" value="Genomic_DNA"/>
</dbReference>
<dbReference type="OrthoDB" id="8626508at2759"/>
<feature type="compositionally biased region" description="Low complexity" evidence="12">
    <location>
        <begin position="173"/>
        <end position="188"/>
    </location>
</feature>
<feature type="compositionally biased region" description="Basic and acidic residues" evidence="12">
    <location>
        <begin position="97"/>
        <end position="111"/>
    </location>
</feature>
<dbReference type="InterPro" id="IPR008160">
    <property type="entry name" value="Collagen"/>
</dbReference>
<gene>
    <name evidence="16" type="ORF">HCN44_008441</name>
</gene>
<keyword evidence="7 13" id="KW-0472">Membrane</keyword>
<proteinExistence type="predicted"/>
<dbReference type="GO" id="GO:0007165">
    <property type="term" value="P:signal transduction"/>
    <property type="evidence" value="ECO:0007669"/>
    <property type="project" value="TreeGrafter"/>
</dbReference>
<dbReference type="Gene3D" id="2.60.40.10">
    <property type="entry name" value="Immunoglobulins"/>
    <property type="match status" value="2"/>
</dbReference>
<organism evidence="16 17">
    <name type="scientific">Aphidius gifuensis</name>
    <name type="common">Parasitoid wasp</name>
    <dbReference type="NCBI Taxonomy" id="684658"/>
    <lineage>
        <taxon>Eukaryota</taxon>
        <taxon>Metazoa</taxon>
        <taxon>Ecdysozoa</taxon>
        <taxon>Arthropoda</taxon>
        <taxon>Hexapoda</taxon>
        <taxon>Insecta</taxon>
        <taxon>Pterygota</taxon>
        <taxon>Neoptera</taxon>
        <taxon>Endopterygota</taxon>
        <taxon>Hymenoptera</taxon>
        <taxon>Apocrita</taxon>
        <taxon>Ichneumonoidea</taxon>
        <taxon>Braconidae</taxon>
        <taxon>Aphidiinae</taxon>
        <taxon>Aphidius</taxon>
    </lineage>
</organism>
<feature type="region of interest" description="Disordered" evidence="12">
    <location>
        <begin position="82"/>
        <end position="130"/>
    </location>
</feature>
<dbReference type="InterPro" id="IPR013098">
    <property type="entry name" value="Ig_I-set"/>
</dbReference>
<keyword evidence="13" id="KW-1133">Transmembrane helix</keyword>